<evidence type="ECO:0000256" key="1">
    <source>
        <dbReference type="PROSITE-ProRule" id="PRU00339"/>
    </source>
</evidence>
<evidence type="ECO:0000313" key="4">
    <source>
        <dbReference type="Proteomes" id="UP001597521"/>
    </source>
</evidence>
<dbReference type="PROSITE" id="PS50005">
    <property type="entry name" value="TPR"/>
    <property type="match status" value="2"/>
</dbReference>
<feature type="signal peptide" evidence="2">
    <location>
        <begin position="1"/>
        <end position="27"/>
    </location>
</feature>
<comment type="caution">
    <text evidence="3">The sequence shown here is derived from an EMBL/GenBank/DDBJ whole genome shotgun (WGS) entry which is preliminary data.</text>
</comment>
<reference evidence="4" key="1">
    <citation type="journal article" date="2019" name="Int. J. Syst. Evol. Microbiol.">
        <title>The Global Catalogue of Microorganisms (GCM) 10K type strain sequencing project: providing services to taxonomists for standard genome sequencing and annotation.</title>
        <authorList>
            <consortium name="The Broad Institute Genomics Platform"/>
            <consortium name="The Broad Institute Genome Sequencing Center for Infectious Disease"/>
            <person name="Wu L."/>
            <person name="Ma J."/>
        </authorList>
    </citation>
    <scope>NUCLEOTIDE SEQUENCE [LARGE SCALE GENOMIC DNA]</scope>
    <source>
        <strain evidence="4">CCM 7427</strain>
    </source>
</reference>
<dbReference type="Gene3D" id="1.25.40.10">
    <property type="entry name" value="Tetratricopeptide repeat domain"/>
    <property type="match status" value="2"/>
</dbReference>
<evidence type="ECO:0000313" key="3">
    <source>
        <dbReference type="EMBL" id="MFD2648703.1"/>
    </source>
</evidence>
<proteinExistence type="predicted"/>
<keyword evidence="2" id="KW-0732">Signal</keyword>
<dbReference type="SUPFAM" id="SSF48452">
    <property type="entry name" value="TPR-like"/>
    <property type="match status" value="2"/>
</dbReference>
<dbReference type="RefSeq" id="WP_386833966.1">
    <property type="nucleotide sequence ID" value="NZ_JBHUNP010000001.1"/>
</dbReference>
<dbReference type="EMBL" id="JBHUNP010000001">
    <property type="protein sequence ID" value="MFD2648703.1"/>
    <property type="molecule type" value="Genomic_DNA"/>
</dbReference>
<organism evidence="3 4">
    <name type="scientific">Devosia albogilva</name>
    <dbReference type="NCBI Taxonomy" id="429726"/>
    <lineage>
        <taxon>Bacteria</taxon>
        <taxon>Pseudomonadati</taxon>
        <taxon>Pseudomonadota</taxon>
        <taxon>Alphaproteobacteria</taxon>
        <taxon>Hyphomicrobiales</taxon>
        <taxon>Devosiaceae</taxon>
        <taxon>Devosia</taxon>
    </lineage>
</organism>
<dbReference type="Proteomes" id="UP001597521">
    <property type="component" value="Unassembled WGS sequence"/>
</dbReference>
<name>A0ABW5QLV7_9HYPH</name>
<dbReference type="PANTHER" id="PTHR12558:SF13">
    <property type="entry name" value="CELL DIVISION CYCLE PROTEIN 27 HOMOLOG"/>
    <property type="match status" value="1"/>
</dbReference>
<dbReference type="Pfam" id="PF00515">
    <property type="entry name" value="TPR_1"/>
    <property type="match status" value="1"/>
</dbReference>
<dbReference type="PANTHER" id="PTHR12558">
    <property type="entry name" value="CELL DIVISION CYCLE 16,23,27"/>
    <property type="match status" value="1"/>
</dbReference>
<dbReference type="InterPro" id="IPR019734">
    <property type="entry name" value="TPR_rpt"/>
</dbReference>
<evidence type="ECO:0000256" key="2">
    <source>
        <dbReference type="SAM" id="SignalP"/>
    </source>
</evidence>
<feature type="repeat" description="TPR" evidence="1">
    <location>
        <begin position="490"/>
        <end position="523"/>
    </location>
</feature>
<dbReference type="Pfam" id="PF13414">
    <property type="entry name" value="TPR_11"/>
    <property type="match status" value="1"/>
</dbReference>
<feature type="repeat" description="TPR" evidence="1">
    <location>
        <begin position="421"/>
        <end position="454"/>
    </location>
</feature>
<keyword evidence="4" id="KW-1185">Reference proteome</keyword>
<sequence>MTSLRTRLSRLSLTALLLVGLALPTGAQEGALGVNEQLKLLGLLTNARVSPTGSYMAGQQALKDLRTDEAARYMAAAAQADWDNPLLVERAFIAQAADGQIAEAAKTARRLLELETGNELAQMISATEALKERRYTAAEQQFAEISVETFSGVTAAILRAWALIGLDRKDEADALLQEIGATGLDDFLIFHRALMAEAAGETKSAIRLAGQAFENEPNVARVTQVYASMLANAGQFDEAADVIAQFESQGLTHPLVTEVKQAVEEERRPGIFTANVQIGAAEMFHGLGVALARDGSPDIALVFLRLGLYLDPKADVIAVAVGEVLDRVGQAEAANRIYESIPNESPMKPAAVVRFAHNLDVLGDGEEALRRLGNIVATRPDDLDAVFTYAELLRFDEQYEKAAEAYTKALELTGGNRNGDWAIYYTRGMSYERAKQWPKAEADFKRALELNPGQPEVLNYLGYSWIDMDMNLEPALDMIEQAVEARPQDGYIIDSLGWAFYKLGRIEDAVTTLEQAVTLLPNDPELNDHLGDAYWQAGRRLEAKFQWTIAADVDEVGNVRERVAAKLANGLSQDVASQ</sequence>
<dbReference type="Pfam" id="PF13432">
    <property type="entry name" value="TPR_16"/>
    <property type="match status" value="1"/>
</dbReference>
<feature type="chain" id="PRO_5045300940" evidence="2">
    <location>
        <begin position="28"/>
        <end position="578"/>
    </location>
</feature>
<protein>
    <submittedName>
        <fullName evidence="3">Tetratricopeptide repeat protein</fullName>
    </submittedName>
</protein>
<accession>A0ABW5QLV7</accession>
<gene>
    <name evidence="3" type="ORF">ACFSX5_12960</name>
</gene>
<keyword evidence="1" id="KW-0802">TPR repeat</keyword>
<dbReference type="SMART" id="SM00028">
    <property type="entry name" value="TPR"/>
    <property type="match status" value="5"/>
</dbReference>
<dbReference type="InterPro" id="IPR011990">
    <property type="entry name" value="TPR-like_helical_dom_sf"/>
</dbReference>